<protein>
    <submittedName>
        <fullName evidence="2">Uncharacterized protein</fullName>
    </submittedName>
</protein>
<proteinExistence type="predicted"/>
<dbReference type="AlphaFoldDB" id="A0A914YN76"/>
<dbReference type="WBParaSite" id="PSU_v2.g21057.t1">
    <property type="protein sequence ID" value="PSU_v2.g21057.t1"/>
    <property type="gene ID" value="PSU_v2.g21057"/>
</dbReference>
<organism evidence="1 2">
    <name type="scientific">Panagrolaimus superbus</name>
    <dbReference type="NCBI Taxonomy" id="310955"/>
    <lineage>
        <taxon>Eukaryota</taxon>
        <taxon>Metazoa</taxon>
        <taxon>Ecdysozoa</taxon>
        <taxon>Nematoda</taxon>
        <taxon>Chromadorea</taxon>
        <taxon>Rhabditida</taxon>
        <taxon>Tylenchina</taxon>
        <taxon>Panagrolaimomorpha</taxon>
        <taxon>Panagrolaimoidea</taxon>
        <taxon>Panagrolaimidae</taxon>
        <taxon>Panagrolaimus</taxon>
    </lineage>
</organism>
<accession>A0A914YN76</accession>
<reference evidence="2" key="1">
    <citation type="submission" date="2022-11" db="UniProtKB">
        <authorList>
            <consortium name="WormBaseParasite"/>
        </authorList>
    </citation>
    <scope>IDENTIFICATION</scope>
</reference>
<keyword evidence="1" id="KW-1185">Reference proteome</keyword>
<evidence type="ECO:0000313" key="1">
    <source>
        <dbReference type="Proteomes" id="UP000887577"/>
    </source>
</evidence>
<evidence type="ECO:0000313" key="2">
    <source>
        <dbReference type="WBParaSite" id="PSU_v2.g21057.t1"/>
    </source>
</evidence>
<dbReference type="Proteomes" id="UP000887577">
    <property type="component" value="Unplaced"/>
</dbReference>
<sequence length="92" mass="10333">MSDSSKVVIAFKNAFGIDVNYEGENVYTVDCKHEALQTYLGTRTVLDALMNNGYSAVRCDHGYAISHENKEVGKIYAKDKIPKKEGEEEKKQ</sequence>
<name>A0A914YN76_9BILA</name>